<organism evidence="1 2">
    <name type="scientific">Gimesia aquarii</name>
    <dbReference type="NCBI Taxonomy" id="2527964"/>
    <lineage>
        <taxon>Bacteria</taxon>
        <taxon>Pseudomonadati</taxon>
        <taxon>Planctomycetota</taxon>
        <taxon>Planctomycetia</taxon>
        <taxon>Planctomycetales</taxon>
        <taxon>Planctomycetaceae</taxon>
        <taxon>Gimesia</taxon>
    </lineage>
</organism>
<dbReference type="Proteomes" id="UP000318704">
    <property type="component" value="Chromosome"/>
</dbReference>
<reference evidence="1 2" key="1">
    <citation type="submission" date="2019-03" db="EMBL/GenBank/DDBJ databases">
        <title>Deep-cultivation of Planctomycetes and their phenomic and genomic characterization uncovers novel biology.</title>
        <authorList>
            <person name="Wiegand S."/>
            <person name="Jogler M."/>
            <person name="Boedeker C."/>
            <person name="Pinto D."/>
            <person name="Vollmers J."/>
            <person name="Rivas-Marin E."/>
            <person name="Kohn T."/>
            <person name="Peeters S.H."/>
            <person name="Heuer A."/>
            <person name="Rast P."/>
            <person name="Oberbeckmann S."/>
            <person name="Bunk B."/>
            <person name="Jeske O."/>
            <person name="Meyerdierks A."/>
            <person name="Storesund J.E."/>
            <person name="Kallscheuer N."/>
            <person name="Luecker S."/>
            <person name="Lage O.M."/>
            <person name="Pohl T."/>
            <person name="Merkel B.J."/>
            <person name="Hornburger P."/>
            <person name="Mueller R.-W."/>
            <person name="Bruemmer F."/>
            <person name="Labrenz M."/>
            <person name="Spormann A.M."/>
            <person name="Op den Camp H."/>
            <person name="Overmann J."/>
            <person name="Amann R."/>
            <person name="Jetten M.S.M."/>
            <person name="Mascher T."/>
            <person name="Medema M.H."/>
            <person name="Devos D.P."/>
            <person name="Kaster A.-K."/>
            <person name="Ovreas L."/>
            <person name="Rohde M."/>
            <person name="Galperin M.Y."/>
            <person name="Jogler C."/>
        </authorList>
    </citation>
    <scope>NUCLEOTIDE SEQUENCE [LARGE SCALE GENOMIC DNA]</scope>
    <source>
        <strain evidence="1 2">V144</strain>
    </source>
</reference>
<protein>
    <submittedName>
        <fullName evidence="1">Uncharacterized protein</fullName>
    </submittedName>
</protein>
<accession>A0A517W3R5</accession>
<gene>
    <name evidence="1" type="ORF">V144x_54090</name>
</gene>
<sequence>MTAPKKGSRRIIVDEATYVWRVPRRPSSGSYDGTSGYTVTVQLADRTGSTLAITVAQKHPALAKLWGEPANPILPSHVAAAIRRAISRGWKPSDRNSLFEEKLDFSDKSIVPEGNTETR</sequence>
<proteinExistence type="predicted"/>
<evidence type="ECO:0000313" key="1">
    <source>
        <dbReference type="EMBL" id="QDT99895.1"/>
    </source>
</evidence>
<name>A0A517W3R5_9PLAN</name>
<dbReference type="AlphaFoldDB" id="A0A517W3R5"/>
<dbReference type="EMBL" id="CP037920">
    <property type="protein sequence ID" value="QDT99895.1"/>
    <property type="molecule type" value="Genomic_DNA"/>
</dbReference>
<evidence type="ECO:0000313" key="2">
    <source>
        <dbReference type="Proteomes" id="UP000318704"/>
    </source>
</evidence>
<dbReference type="RefSeq" id="WP_144989805.1">
    <property type="nucleotide sequence ID" value="NZ_CP037920.1"/>
</dbReference>
<dbReference type="KEGG" id="gaw:V144x_54090"/>